<reference evidence="2" key="1">
    <citation type="journal article" date="2019" name="Int. J. Syst. Evol. Microbiol.">
        <title>The Global Catalogue of Microorganisms (GCM) 10K type strain sequencing project: providing services to taxonomists for standard genome sequencing and annotation.</title>
        <authorList>
            <consortium name="The Broad Institute Genomics Platform"/>
            <consortium name="The Broad Institute Genome Sequencing Center for Infectious Disease"/>
            <person name="Wu L."/>
            <person name="Ma J."/>
        </authorList>
    </citation>
    <scope>NUCLEOTIDE SEQUENCE [LARGE SCALE GENOMIC DNA]</scope>
    <source>
        <strain evidence="2">CGMCC 4.7289</strain>
    </source>
</reference>
<dbReference type="PANTHER" id="PTHR40053">
    <property type="entry name" value="SPORULATION-CONTROL PROTEIN SPO0M"/>
    <property type="match status" value="1"/>
</dbReference>
<evidence type="ECO:0000313" key="1">
    <source>
        <dbReference type="EMBL" id="MFC4131055.1"/>
    </source>
</evidence>
<sequence>MLNRLRQLFGAGGPSVATTLQAKRTQPGGDVSGVVQVVGGSRPVTVSKVVLGLSTKVCVDGDDTHFDDVFFARQALTGSFGLAPGEEREFPFEYLVPYEAPLTMIAGQRLGTVELGLRTELEVARAFDGSDLDPIETTPLPAQETVVKALLDLGFRILRSDVEHGTLRGVDQTLPFFQEIEFHPAAKYATMLNQLEVTFVAGPVSTQVVLELDRRGGLIPNREVFGRFVVDHSALGDTDWKGTLDDWIMESCRRGGLF</sequence>
<dbReference type="EMBL" id="JBHSAY010000005">
    <property type="protein sequence ID" value="MFC4131055.1"/>
    <property type="molecule type" value="Genomic_DNA"/>
</dbReference>
<protein>
    <submittedName>
        <fullName evidence="1">Sporulation protein</fullName>
    </submittedName>
</protein>
<dbReference type="Proteomes" id="UP001595816">
    <property type="component" value="Unassembled WGS sequence"/>
</dbReference>
<accession>A0ABV8LJB4</accession>
<comment type="caution">
    <text evidence="1">The sequence shown here is derived from an EMBL/GenBank/DDBJ whole genome shotgun (WGS) entry which is preliminary data.</text>
</comment>
<keyword evidence="2" id="KW-1185">Reference proteome</keyword>
<dbReference type="PANTHER" id="PTHR40053:SF1">
    <property type="entry name" value="SPORULATION-CONTROL PROTEIN SPO0M"/>
    <property type="match status" value="1"/>
</dbReference>
<gene>
    <name evidence="1" type="ORF">ACFOZ4_10615</name>
</gene>
<organism evidence="1 2">
    <name type="scientific">Hamadaea flava</name>
    <dbReference type="NCBI Taxonomy" id="1742688"/>
    <lineage>
        <taxon>Bacteria</taxon>
        <taxon>Bacillati</taxon>
        <taxon>Actinomycetota</taxon>
        <taxon>Actinomycetes</taxon>
        <taxon>Micromonosporales</taxon>
        <taxon>Micromonosporaceae</taxon>
        <taxon>Hamadaea</taxon>
    </lineage>
</organism>
<proteinExistence type="predicted"/>
<dbReference type="Pfam" id="PF07070">
    <property type="entry name" value="Spo0M"/>
    <property type="match status" value="1"/>
</dbReference>
<dbReference type="InterPro" id="IPR009776">
    <property type="entry name" value="Spore_0_M"/>
</dbReference>
<dbReference type="RefSeq" id="WP_253756647.1">
    <property type="nucleotide sequence ID" value="NZ_JAMZDZ010000001.1"/>
</dbReference>
<name>A0ABV8LJB4_9ACTN</name>
<evidence type="ECO:0000313" key="2">
    <source>
        <dbReference type="Proteomes" id="UP001595816"/>
    </source>
</evidence>